<dbReference type="AlphaFoldDB" id="A0A164A1H1"/>
<evidence type="ECO:0000313" key="1">
    <source>
        <dbReference type="EMBL" id="KZE82828.1"/>
    </source>
</evidence>
<protein>
    <submittedName>
        <fullName evidence="1">Uncharacterized protein</fullName>
    </submittedName>
</protein>
<comment type="caution">
    <text evidence="1">The sequence shown here is derived from an EMBL/GenBank/DDBJ whole genome shotgun (WGS) entry which is preliminary data.</text>
</comment>
<dbReference type="InterPro" id="IPR010866">
    <property type="entry name" value="A-2_8-polyST"/>
</dbReference>
<organism evidence="1 2">
    <name type="scientific">Myroides marinus</name>
    <dbReference type="NCBI Taxonomy" id="703342"/>
    <lineage>
        <taxon>Bacteria</taxon>
        <taxon>Pseudomonadati</taxon>
        <taxon>Bacteroidota</taxon>
        <taxon>Flavobacteriia</taxon>
        <taxon>Flavobacteriales</taxon>
        <taxon>Flavobacteriaceae</taxon>
        <taxon>Myroides</taxon>
    </lineage>
</organism>
<proteinExistence type="predicted"/>
<dbReference type="RefSeq" id="WP_038987637.1">
    <property type="nucleotide sequence ID" value="NZ_JWJO01000055.1"/>
</dbReference>
<dbReference type="Proteomes" id="UP000076630">
    <property type="component" value="Unassembled WGS sequence"/>
</dbReference>
<dbReference type="EMBL" id="LQNU01000042">
    <property type="protein sequence ID" value="KZE82828.1"/>
    <property type="molecule type" value="Genomic_DNA"/>
</dbReference>
<reference evidence="1 2" key="1">
    <citation type="submission" date="2016-01" db="EMBL/GenBank/DDBJ databases">
        <title>Whole genome sequencing of Myroides marinus L41.</title>
        <authorList>
            <person name="Hong K.W."/>
        </authorList>
    </citation>
    <scope>NUCLEOTIDE SEQUENCE [LARGE SCALE GENOMIC DNA]</scope>
    <source>
        <strain evidence="1 2">L41</strain>
    </source>
</reference>
<dbReference type="Pfam" id="PF07388">
    <property type="entry name" value="A-2_8-polyST"/>
    <property type="match status" value="1"/>
</dbReference>
<keyword evidence="2" id="KW-1185">Reference proteome</keyword>
<evidence type="ECO:0000313" key="2">
    <source>
        <dbReference type="Proteomes" id="UP000076630"/>
    </source>
</evidence>
<dbReference type="OrthoDB" id="1100979at2"/>
<gene>
    <name evidence="1" type="ORF">AV926_06205</name>
</gene>
<accession>A0A164A1H1</accession>
<name>A0A164A1H1_9FLAO</name>
<sequence length="343" mass="39952">MLHLFYIHSHITFYSSLGTIKVLNLSSNDVVFLLGRKYKVKGNYEFVTVDVSNLSDQFSRIDYKKILSFNRNVRKADNYLSQIIKDEEFVAYVPQVSSLFFQLLITNRHCKGYNFIEEGIANYRIKLYSGSTNKVGFISQILIKFINSFSKRFMLYPSCLGMYEKLECSPRYYLFNQPLFLSEFNVDKIDFLPEIMKDKIDDCNVIIVFSASVEYSLISLNELTVLIERYIMYCQLNALKKIGLKFHPMQSVEVKDIICSQFANEDYSVIDDNVEVERLVKFNDSVVILGLESSVLLYAKVFGKNTLVVSFISFYNNNLRKEKFYSGYKEVEEIFKENGIVLI</sequence>